<accession>A0A3M6TQK8</accession>
<evidence type="ECO:0000256" key="7">
    <source>
        <dbReference type="ARBA" id="ARBA00023170"/>
    </source>
</evidence>
<evidence type="ECO:0000313" key="11">
    <source>
        <dbReference type="EMBL" id="RMX43601.1"/>
    </source>
</evidence>
<evidence type="ECO:0000256" key="9">
    <source>
        <dbReference type="SAM" id="Phobius"/>
    </source>
</evidence>
<dbReference type="GO" id="GO:0004930">
    <property type="term" value="F:G protein-coupled receptor activity"/>
    <property type="evidence" value="ECO:0007669"/>
    <property type="project" value="UniProtKB-KW"/>
</dbReference>
<comment type="caution">
    <text evidence="11">The sequence shown here is derived from an EMBL/GenBank/DDBJ whole genome shotgun (WGS) entry which is preliminary data.</text>
</comment>
<dbReference type="SUPFAM" id="SSF81321">
    <property type="entry name" value="Family A G protein-coupled receptor-like"/>
    <property type="match status" value="1"/>
</dbReference>
<dbReference type="PROSITE" id="PS50262">
    <property type="entry name" value="G_PROTEIN_RECEP_F1_2"/>
    <property type="match status" value="1"/>
</dbReference>
<dbReference type="GO" id="GO:0005886">
    <property type="term" value="C:plasma membrane"/>
    <property type="evidence" value="ECO:0007669"/>
    <property type="project" value="UniProtKB-SubCell"/>
</dbReference>
<evidence type="ECO:0000259" key="10">
    <source>
        <dbReference type="PROSITE" id="PS50262"/>
    </source>
</evidence>
<dbReference type="PRINTS" id="PR01102">
    <property type="entry name" value="5HT6RECEPTR"/>
</dbReference>
<feature type="transmembrane region" description="Helical" evidence="9">
    <location>
        <begin position="237"/>
        <end position="262"/>
    </location>
</feature>
<proteinExistence type="predicted"/>
<name>A0A3M6TQK8_POCDA</name>
<protein>
    <recommendedName>
        <fullName evidence="10">G-protein coupled receptors family 1 profile domain-containing protein</fullName>
    </recommendedName>
</protein>
<dbReference type="Gene3D" id="1.20.1070.10">
    <property type="entry name" value="Rhodopsin 7-helix transmembrane proteins"/>
    <property type="match status" value="1"/>
</dbReference>
<keyword evidence="2" id="KW-1003">Cell membrane</keyword>
<evidence type="ECO:0000256" key="2">
    <source>
        <dbReference type="ARBA" id="ARBA00022475"/>
    </source>
</evidence>
<reference evidence="11 12" key="1">
    <citation type="journal article" date="2018" name="Sci. Rep.">
        <title>Comparative analysis of the Pocillopora damicornis genome highlights role of immune system in coral evolution.</title>
        <authorList>
            <person name="Cunning R."/>
            <person name="Bay R.A."/>
            <person name="Gillette P."/>
            <person name="Baker A.C."/>
            <person name="Traylor-Knowles N."/>
        </authorList>
    </citation>
    <scope>NUCLEOTIDE SEQUENCE [LARGE SCALE GENOMIC DNA]</scope>
    <source>
        <strain evidence="11">RSMAS</strain>
        <tissue evidence="11">Whole animal</tissue>
    </source>
</reference>
<dbReference type="OrthoDB" id="10044919at2759"/>
<evidence type="ECO:0000256" key="5">
    <source>
        <dbReference type="ARBA" id="ARBA00023040"/>
    </source>
</evidence>
<keyword evidence="12" id="KW-1185">Reference proteome</keyword>
<evidence type="ECO:0000256" key="4">
    <source>
        <dbReference type="ARBA" id="ARBA00022989"/>
    </source>
</evidence>
<keyword evidence="8" id="KW-0807">Transducer</keyword>
<dbReference type="EMBL" id="RCHS01003178">
    <property type="protein sequence ID" value="RMX43601.1"/>
    <property type="molecule type" value="Genomic_DNA"/>
</dbReference>
<sequence length="359" mass="41100">MTDLNVSSWKAARDLLERPTYLVVIETIVLAVIFVISTTGNIFSCFIMYTSPRLRTWHNLLLLNVIFVDLMATVLCVPFGVVVLITGRWIFGNALCSMVAYVSCLLLTVSIITLAAISISRYFLITSLLRYMNVFRKQNITWMIILIWSFAALCAFPPFLGWGDFLFLPGNAMCFIFFGSNLFYAAVFTLLVIGLPVFVIIACFVRVKLLIEMNKRIKSFTSVTSIASEEIDSAKTLFSVVIMVLLCWFPILLLFLLAAVGIEMPRQASLMSTYSIFLPCALKPVIYFCMRRQFRTGFLAILNKLLPDVYKRRRRNRVAHKSIIRDCAVNRQTSRIHSERHDQFKLKHESAEFEETRNI</sequence>
<gene>
    <name evidence="11" type="ORF">pdam_00020600</name>
</gene>
<evidence type="ECO:0000256" key="3">
    <source>
        <dbReference type="ARBA" id="ARBA00022692"/>
    </source>
</evidence>
<feature type="transmembrane region" description="Helical" evidence="9">
    <location>
        <begin position="20"/>
        <end position="49"/>
    </location>
</feature>
<dbReference type="InterPro" id="IPR017452">
    <property type="entry name" value="GPCR_Rhodpsn_7TM"/>
</dbReference>
<evidence type="ECO:0000313" key="12">
    <source>
        <dbReference type="Proteomes" id="UP000275408"/>
    </source>
</evidence>
<evidence type="ECO:0000256" key="6">
    <source>
        <dbReference type="ARBA" id="ARBA00023136"/>
    </source>
</evidence>
<feature type="transmembrane region" description="Helical" evidence="9">
    <location>
        <begin position="182"/>
        <end position="207"/>
    </location>
</feature>
<keyword evidence="4 9" id="KW-1133">Transmembrane helix</keyword>
<dbReference type="CDD" id="cd00637">
    <property type="entry name" value="7tm_classA_rhodopsin-like"/>
    <property type="match status" value="1"/>
</dbReference>
<evidence type="ECO:0000256" key="8">
    <source>
        <dbReference type="ARBA" id="ARBA00023224"/>
    </source>
</evidence>
<dbReference type="PANTHER" id="PTHR22752">
    <property type="entry name" value="G PROTEIN-COUPLED RECEPTOR"/>
    <property type="match status" value="1"/>
</dbReference>
<feature type="transmembrane region" description="Helical" evidence="9">
    <location>
        <begin position="98"/>
        <end position="119"/>
    </location>
</feature>
<organism evidence="11 12">
    <name type="scientific">Pocillopora damicornis</name>
    <name type="common">Cauliflower coral</name>
    <name type="synonym">Millepora damicornis</name>
    <dbReference type="NCBI Taxonomy" id="46731"/>
    <lineage>
        <taxon>Eukaryota</taxon>
        <taxon>Metazoa</taxon>
        <taxon>Cnidaria</taxon>
        <taxon>Anthozoa</taxon>
        <taxon>Hexacorallia</taxon>
        <taxon>Scleractinia</taxon>
        <taxon>Astrocoeniina</taxon>
        <taxon>Pocilloporidae</taxon>
        <taxon>Pocillopora</taxon>
    </lineage>
</organism>
<keyword evidence="3 9" id="KW-0812">Transmembrane</keyword>
<feature type="transmembrane region" description="Helical" evidence="9">
    <location>
        <begin position="140"/>
        <end position="162"/>
    </location>
</feature>
<feature type="domain" description="G-protein coupled receptors family 1 profile" evidence="10">
    <location>
        <begin position="40"/>
        <end position="287"/>
    </location>
</feature>
<dbReference type="InterPro" id="IPR000276">
    <property type="entry name" value="GPCR_Rhodpsn"/>
</dbReference>
<dbReference type="Proteomes" id="UP000275408">
    <property type="component" value="Unassembled WGS sequence"/>
</dbReference>
<feature type="transmembrane region" description="Helical" evidence="9">
    <location>
        <begin position="61"/>
        <end position="86"/>
    </location>
</feature>
<dbReference type="STRING" id="46731.A0A3M6TQK8"/>
<keyword evidence="5" id="KW-0297">G-protein coupled receptor</keyword>
<keyword evidence="6 9" id="KW-0472">Membrane</keyword>
<dbReference type="PRINTS" id="PR00237">
    <property type="entry name" value="GPCRRHODOPSN"/>
</dbReference>
<dbReference type="OMA" id="ELFICIR"/>
<feature type="transmembrane region" description="Helical" evidence="9">
    <location>
        <begin position="268"/>
        <end position="289"/>
    </location>
</feature>
<dbReference type="AlphaFoldDB" id="A0A3M6TQK8"/>
<dbReference type="Pfam" id="PF00001">
    <property type="entry name" value="7tm_1"/>
    <property type="match status" value="1"/>
</dbReference>
<comment type="subcellular location">
    <subcellularLocation>
        <location evidence="1">Cell membrane</location>
        <topology evidence="1">Multi-pass membrane protein</topology>
    </subcellularLocation>
</comment>
<evidence type="ECO:0000256" key="1">
    <source>
        <dbReference type="ARBA" id="ARBA00004651"/>
    </source>
</evidence>
<keyword evidence="7" id="KW-0675">Receptor</keyword>